<dbReference type="SUPFAM" id="SSF53067">
    <property type="entry name" value="Actin-like ATPase domain"/>
    <property type="match status" value="2"/>
</dbReference>
<dbReference type="FunFam" id="3.90.640.10:FF:000003">
    <property type="entry name" value="Molecular chaperone DnaK"/>
    <property type="match status" value="1"/>
</dbReference>
<dbReference type="Proteomes" id="UP000192578">
    <property type="component" value="Unassembled WGS sequence"/>
</dbReference>
<keyword evidence="3" id="KW-0067">ATP-binding</keyword>
<feature type="compositionally biased region" description="Polar residues" evidence="4">
    <location>
        <begin position="411"/>
        <end position="422"/>
    </location>
</feature>
<dbReference type="InterPro" id="IPR018181">
    <property type="entry name" value="Heat_shock_70_CS"/>
</dbReference>
<dbReference type="PANTHER" id="PTHR45639">
    <property type="entry name" value="HSC70CB, ISOFORM G-RELATED"/>
    <property type="match status" value="1"/>
</dbReference>
<name>A0A1W0X9E4_HYPEX</name>
<keyword evidence="6" id="KW-1185">Reference proteome</keyword>
<sequence>MTGQQSVLGIDFGESKISAAIYNDKGFRTITNSTGGNNLAACVFFCEKDEFLTGQNAIKHADLWPSGYASRFKSCLLLNDKKEFNKFIREKEPHYNTENSPAFTLTAMDGTKVVKKPAELLTLLFEEIRRLAKDSLGPHPSCIVTYPDAWNAESRNKIAGCLAAAGFEKCGFIYDYRAILLGYYMKTMPSTAVDVNIIVDVGYEDCRVSLHTFSRGEDSFSTTKAKLPYGGRAIDAGLLKFCGEEFMRINRFDFRENPEAVLRVLLACEAAKIQLSTSRSVTVSVKQVLRGKDLECVVSVEDFRKICGPIAAKIIDAIRSRAEEYEKEKYALLLVGGGSRVPIIRELINYFFKGHVNTSVQFYADEAALLGAAGQAAAFVRNVPESSVRATAEVLSQKEQLPENDGRHSPSIPTKNSATAINNKKLPALENIKPAGSFRTQGDRLEDHKKVDEHCHYSDNEKNRQHHEPNKMNSQTSSNDMNSSENLTTQITEEDKAGTKSSFNTPEGENEFHLQNDIDGQQDAEKESHARRDPDMGMSSLEDKEGEGEGDEFFDTAVDQAEISPPQNKPSRRTSEQDCQNTSEGSCVPSNLTTSGLASAQQGSHPNPYAHASVDHDNQVTASYEHGVPQAQKPKTWWGTLKSWWS</sequence>
<evidence type="ECO:0000313" key="5">
    <source>
        <dbReference type="EMBL" id="OQV24147.1"/>
    </source>
</evidence>
<feature type="region of interest" description="Disordered" evidence="4">
    <location>
        <begin position="458"/>
        <end position="646"/>
    </location>
</feature>
<dbReference type="GO" id="GO:0005524">
    <property type="term" value="F:ATP binding"/>
    <property type="evidence" value="ECO:0007669"/>
    <property type="project" value="UniProtKB-KW"/>
</dbReference>
<dbReference type="Gene3D" id="3.30.420.40">
    <property type="match status" value="2"/>
</dbReference>
<comment type="caution">
    <text evidence="5">The sequence shown here is derived from an EMBL/GenBank/DDBJ whole genome shotgun (WGS) entry which is preliminary data.</text>
</comment>
<evidence type="ECO:0000256" key="1">
    <source>
        <dbReference type="ARBA" id="ARBA00007381"/>
    </source>
</evidence>
<dbReference type="Pfam" id="PF00012">
    <property type="entry name" value="HSP70"/>
    <property type="match status" value="1"/>
</dbReference>
<feature type="compositionally biased region" description="Acidic residues" evidence="4">
    <location>
        <begin position="544"/>
        <end position="554"/>
    </location>
</feature>
<evidence type="ECO:0000256" key="4">
    <source>
        <dbReference type="SAM" id="MobiDB-lite"/>
    </source>
</evidence>
<protein>
    <submittedName>
        <fullName evidence="5">Heat shock protein hsp88</fullName>
    </submittedName>
</protein>
<dbReference type="AlphaFoldDB" id="A0A1W0X9E4"/>
<gene>
    <name evidence="5" type="ORF">BV898_02097</name>
</gene>
<evidence type="ECO:0000256" key="3">
    <source>
        <dbReference type="ARBA" id="ARBA00022840"/>
    </source>
</evidence>
<dbReference type="Gene3D" id="3.90.640.10">
    <property type="entry name" value="Actin, Chain A, domain 4"/>
    <property type="match status" value="1"/>
</dbReference>
<proteinExistence type="inferred from homology"/>
<accession>A0A1W0X9E4</accession>
<feature type="compositionally biased region" description="Polar residues" evidence="4">
    <location>
        <begin position="577"/>
        <end position="605"/>
    </location>
</feature>
<evidence type="ECO:0000256" key="2">
    <source>
        <dbReference type="ARBA" id="ARBA00022741"/>
    </source>
</evidence>
<comment type="similarity">
    <text evidence="1">Belongs to the heat shock protein 70 family.</text>
</comment>
<dbReference type="SMR" id="A0A1W0X9E4"/>
<feature type="region of interest" description="Disordered" evidence="4">
    <location>
        <begin position="391"/>
        <end position="444"/>
    </location>
</feature>
<feature type="compositionally biased region" description="Basic and acidic residues" evidence="4">
    <location>
        <begin position="523"/>
        <end position="535"/>
    </location>
</feature>
<feature type="compositionally biased region" description="Basic and acidic residues" evidence="4">
    <location>
        <begin position="458"/>
        <end position="470"/>
    </location>
</feature>
<dbReference type="InterPro" id="IPR043129">
    <property type="entry name" value="ATPase_NBD"/>
</dbReference>
<dbReference type="InterPro" id="IPR013126">
    <property type="entry name" value="Hsp_70_fam"/>
</dbReference>
<dbReference type="GO" id="GO:0140662">
    <property type="term" value="F:ATP-dependent protein folding chaperone"/>
    <property type="evidence" value="ECO:0007669"/>
    <property type="project" value="InterPro"/>
</dbReference>
<feature type="compositionally biased region" description="Polar residues" evidence="4">
    <location>
        <begin position="471"/>
        <end position="491"/>
    </location>
</feature>
<reference evidence="6" key="1">
    <citation type="submission" date="2017-01" db="EMBL/GenBank/DDBJ databases">
        <title>Comparative genomics of anhydrobiosis in the tardigrade Hypsibius dujardini.</title>
        <authorList>
            <person name="Yoshida Y."/>
            <person name="Koutsovoulos G."/>
            <person name="Laetsch D."/>
            <person name="Stevens L."/>
            <person name="Kumar S."/>
            <person name="Horikawa D."/>
            <person name="Ishino K."/>
            <person name="Komine S."/>
            <person name="Tomita M."/>
            <person name="Blaxter M."/>
            <person name="Arakawa K."/>
        </authorList>
    </citation>
    <scope>NUCLEOTIDE SEQUENCE [LARGE SCALE GENOMIC DNA]</scope>
    <source>
        <strain evidence="6">Z151</strain>
    </source>
</reference>
<keyword evidence="2" id="KW-0547">Nucleotide-binding</keyword>
<dbReference type="EMBL" id="MTYJ01000008">
    <property type="protein sequence ID" value="OQV24147.1"/>
    <property type="molecule type" value="Genomic_DNA"/>
</dbReference>
<evidence type="ECO:0000313" key="6">
    <source>
        <dbReference type="Proteomes" id="UP000192578"/>
    </source>
</evidence>
<organism evidence="5 6">
    <name type="scientific">Hypsibius exemplaris</name>
    <name type="common">Freshwater tardigrade</name>
    <dbReference type="NCBI Taxonomy" id="2072580"/>
    <lineage>
        <taxon>Eukaryota</taxon>
        <taxon>Metazoa</taxon>
        <taxon>Ecdysozoa</taxon>
        <taxon>Tardigrada</taxon>
        <taxon>Eutardigrada</taxon>
        <taxon>Parachela</taxon>
        <taxon>Hypsibioidea</taxon>
        <taxon>Hypsibiidae</taxon>
        <taxon>Hypsibius</taxon>
    </lineage>
</organism>
<dbReference type="Gene3D" id="3.30.30.30">
    <property type="match status" value="1"/>
</dbReference>
<dbReference type="PROSITE" id="PS01036">
    <property type="entry name" value="HSP70_3"/>
    <property type="match status" value="1"/>
</dbReference>
<keyword evidence="5" id="KW-0346">Stress response</keyword>